<sequence length="456" mass="52546">MKTKLLSLLFILIYVNIFAQQQNGIHEVPTEISEIANTFINYNNDFKVSSNKSKLLNNLNSKITGNSLTDSELNSKIEKIKDKAYNPKMLNMFFANNIASYVTSSKDLSLQKTYAVLDTDEGAFFFGYNINVGAKSKIDNLKHIFNIGAHAKSKDGFVTIYKEKEYSKELGFSARYTYLFGRNINFSRNQRVAMQEHRINYLQKEFAADLAKFKDTITIDTELEAKIEYTKPNDQDRKNEVQETYIKTYEKIATAEEKFLTDNNLYNHISQWWFTIYGYLPITEHEYKISSSITNSNFGTNNVLNYKFAGLLTFMQKWNSSRVLYLTGSASVFNNNNIMSQELKSYDFQTIQSQGGLNQAVESKDNIYVGEFKKGITKSIKLECISFFIKDIIGLSAYVERNYKTFESTNWKLGIPVSLKDKEDKPSVNFELQWKEINKEHILGISIGYIFGKSLK</sequence>
<protein>
    <submittedName>
        <fullName evidence="2">Uncharacterized protein</fullName>
    </submittedName>
</protein>
<evidence type="ECO:0000313" key="2">
    <source>
        <dbReference type="EMBL" id="TRW25781.1"/>
    </source>
</evidence>
<reference evidence="2 3" key="1">
    <citation type="submission" date="2019-07" db="EMBL/GenBank/DDBJ databases">
        <title>Flavobacterium sp. nov., isolated from glacier ice.</title>
        <authorList>
            <person name="Liu Q."/>
            <person name="Xin Y.-H."/>
        </authorList>
    </citation>
    <scope>NUCLEOTIDE SEQUENCE [LARGE SCALE GENOMIC DNA]</scope>
    <source>
        <strain evidence="2 3">ZT4R6</strain>
    </source>
</reference>
<proteinExistence type="predicted"/>
<gene>
    <name evidence="2" type="ORF">FMM05_06040</name>
</gene>
<evidence type="ECO:0000313" key="3">
    <source>
        <dbReference type="Proteomes" id="UP000320643"/>
    </source>
</evidence>
<evidence type="ECO:0000256" key="1">
    <source>
        <dbReference type="SAM" id="SignalP"/>
    </source>
</evidence>
<feature type="chain" id="PRO_5021823587" evidence="1">
    <location>
        <begin position="20"/>
        <end position="456"/>
    </location>
</feature>
<organism evidence="2 3">
    <name type="scientific">Flavobacterium zepuense</name>
    <dbReference type="NCBI Taxonomy" id="2593302"/>
    <lineage>
        <taxon>Bacteria</taxon>
        <taxon>Pseudomonadati</taxon>
        <taxon>Bacteroidota</taxon>
        <taxon>Flavobacteriia</taxon>
        <taxon>Flavobacteriales</taxon>
        <taxon>Flavobacteriaceae</taxon>
        <taxon>Flavobacterium</taxon>
    </lineage>
</organism>
<dbReference type="Proteomes" id="UP000320643">
    <property type="component" value="Unassembled WGS sequence"/>
</dbReference>
<comment type="caution">
    <text evidence="2">The sequence shown here is derived from an EMBL/GenBank/DDBJ whole genome shotgun (WGS) entry which is preliminary data.</text>
</comment>
<dbReference type="RefSeq" id="WP_143372445.1">
    <property type="nucleotide sequence ID" value="NZ_VJVZ01000003.1"/>
</dbReference>
<keyword evidence="3" id="KW-1185">Reference proteome</keyword>
<dbReference type="OrthoDB" id="788674at2"/>
<accession>A0A552V5R0</accession>
<name>A0A552V5R0_9FLAO</name>
<feature type="signal peptide" evidence="1">
    <location>
        <begin position="1"/>
        <end position="19"/>
    </location>
</feature>
<dbReference type="EMBL" id="VJVZ01000003">
    <property type="protein sequence ID" value="TRW25781.1"/>
    <property type="molecule type" value="Genomic_DNA"/>
</dbReference>
<keyword evidence="1" id="KW-0732">Signal</keyword>
<dbReference type="AlphaFoldDB" id="A0A552V5R0"/>